<sequence>MRLSVVLAALLLLTGCEPRLAIDADFDRYLSRIANVQQRDALSPPAMAAQSLPEKRELLIAIDPVTISLLDSYELRQCGLFELIAERNSILGKVQDEFREWDYQVALLNGIQGCLTSPQLSQSLKAQLLDIQNIKQQELASRWHNLLYTSDTMRTQLSGSQWYDEHWSHSELLLALEQLNTIQHQLLSERPIASKPLVTQQEVLEKQRLLGHFKFSLDRASVWLKVVTQQLENNDDAIVCGPHRDNTKLNYLRNVFQSQYVEKIQPYLASLDRTYYQLSAQLGLFEQPHSPFPIQASHQTFRLATQQHAQYWQRLFARCRITVGQAQ</sequence>
<feature type="signal peptide" evidence="1">
    <location>
        <begin position="1"/>
        <end position="21"/>
    </location>
</feature>
<dbReference type="KEGG" id="vco:VC0395_A1147"/>
<dbReference type="PROSITE" id="PS51257">
    <property type="entry name" value="PROKAR_LIPOPROTEIN"/>
    <property type="match status" value="1"/>
</dbReference>
<feature type="chain" id="PRO_5030008219" evidence="1">
    <location>
        <begin position="22"/>
        <end position="327"/>
    </location>
</feature>
<dbReference type="Pfam" id="PF11279">
    <property type="entry name" value="DUF3080"/>
    <property type="match status" value="1"/>
</dbReference>
<dbReference type="KEGG" id="vcr:VC395_1658"/>
<dbReference type="eggNOG" id="ENOG502ZCJH">
    <property type="taxonomic scope" value="Bacteria"/>
</dbReference>
<proteinExistence type="predicted"/>
<protein>
    <submittedName>
        <fullName evidence="2">Lipoprotein</fullName>
    </submittedName>
</protein>
<evidence type="ECO:0000313" key="2">
    <source>
        <dbReference type="EMBL" id="ABQ21997.1"/>
    </source>
</evidence>
<dbReference type="Proteomes" id="UP000000249">
    <property type="component" value="Chromosome 1"/>
</dbReference>
<accession>A0A0H3AL17</accession>
<keyword evidence="2" id="KW-0449">Lipoprotein</keyword>
<dbReference type="AlphaFoldDB" id="A0A0H3AL17"/>
<dbReference type="PATRIC" id="fig|345073.21.peg.1605"/>
<name>A0A0H3AL17_VIBC3</name>
<reference evidence="2 3" key="1">
    <citation type="submission" date="2007-03" db="EMBL/GenBank/DDBJ databases">
        <authorList>
            <person name="Heidelberg J."/>
        </authorList>
    </citation>
    <scope>NUCLEOTIDE SEQUENCE [LARGE SCALE GENOMIC DNA]</scope>
    <source>
        <strain evidence="3">ATCC 39541 / Classical Ogawa 395 / O395</strain>
    </source>
</reference>
<organism evidence="2 3">
    <name type="scientific">Vibrio cholerae serotype O1 (strain ATCC 39541 / Classical Ogawa 395 / O395)</name>
    <dbReference type="NCBI Taxonomy" id="345073"/>
    <lineage>
        <taxon>Bacteria</taxon>
        <taxon>Pseudomonadati</taxon>
        <taxon>Pseudomonadota</taxon>
        <taxon>Gammaproteobacteria</taxon>
        <taxon>Vibrionales</taxon>
        <taxon>Vibrionaceae</taxon>
        <taxon>Vibrio</taxon>
    </lineage>
</organism>
<dbReference type="OrthoDB" id="5760979at2"/>
<gene>
    <name evidence="2" type="ordered locus">VC0395_A1147</name>
</gene>
<dbReference type="EMBL" id="CP000627">
    <property type="protein sequence ID" value="ABQ21997.1"/>
    <property type="molecule type" value="Genomic_DNA"/>
</dbReference>
<evidence type="ECO:0000256" key="1">
    <source>
        <dbReference type="SAM" id="SignalP"/>
    </source>
</evidence>
<evidence type="ECO:0000313" key="3">
    <source>
        <dbReference type="Proteomes" id="UP000000249"/>
    </source>
</evidence>
<dbReference type="InterPro" id="IPR021431">
    <property type="entry name" value="DUF3080"/>
</dbReference>
<keyword evidence="1" id="KW-0732">Signal</keyword>
<dbReference type="RefSeq" id="WP_001240009.1">
    <property type="nucleotide sequence ID" value="NC_009457.1"/>
</dbReference>